<keyword evidence="3 6" id="KW-0812">Transmembrane</keyword>
<dbReference type="PANTHER" id="PTHR21324:SF2">
    <property type="entry name" value="EG:22E5.9 PROTEIN"/>
    <property type="match status" value="1"/>
</dbReference>
<feature type="transmembrane region" description="Helical" evidence="6">
    <location>
        <begin position="129"/>
        <end position="149"/>
    </location>
</feature>
<dbReference type="InParanoid" id="A0A3Q0KPB2"/>
<evidence type="ECO:0000256" key="4">
    <source>
        <dbReference type="ARBA" id="ARBA00022989"/>
    </source>
</evidence>
<evidence type="ECO:0000256" key="6">
    <source>
        <dbReference type="SAM" id="Phobius"/>
    </source>
</evidence>
<evidence type="ECO:0000256" key="3">
    <source>
        <dbReference type="ARBA" id="ARBA00022692"/>
    </source>
</evidence>
<comment type="similarity">
    <text evidence="2">Belongs to the DRAM/TMEM150 family.</text>
</comment>
<feature type="transmembrane region" description="Helical" evidence="6">
    <location>
        <begin position="100"/>
        <end position="117"/>
    </location>
</feature>
<name>A0A3Q0KPB2_SCHMA</name>
<evidence type="ECO:0000313" key="8">
    <source>
        <dbReference type="Proteomes" id="UP000008854"/>
    </source>
</evidence>
<feature type="domain" description="CWH43-like N-terminal" evidence="7">
    <location>
        <begin position="17"/>
        <end position="229"/>
    </location>
</feature>
<feature type="transmembrane region" description="Helical" evidence="6">
    <location>
        <begin position="57"/>
        <end position="79"/>
    </location>
</feature>
<feature type="transmembrane region" description="Helical" evidence="6">
    <location>
        <begin position="161"/>
        <end position="182"/>
    </location>
</feature>
<feature type="transmembrane region" description="Helical" evidence="6">
    <location>
        <begin position="12"/>
        <end position="30"/>
    </location>
</feature>
<sequence length="254" mass="29294">MLICRRKIKPVWFSKTAFVIAVLGLPPVYITSVHYEHVNGLFPFVSSFGVFSPEKHWFRVLMISYALFNMAGNCFWFMIARSKIVNMTQSLIPHIINSSIRLLMIISGLCLIGLSIFDMENYNETHYLMTVGNFTCHVLSILFGCCLVAKYFEKPFWFSCFRLMLIVKMVIGAMSFVYFNVIGLPLLSTLNIYRMKPTDGGYWEFLYCAIAEWVLVLACILFTLAIALETQTYEDILVRSKTRNITTIQLMKQV</sequence>
<accession>A0A3Q0KPB2</accession>
<keyword evidence="4 6" id="KW-1133">Transmembrane helix</keyword>
<keyword evidence="5 6" id="KW-0472">Membrane</keyword>
<evidence type="ECO:0000256" key="1">
    <source>
        <dbReference type="ARBA" id="ARBA00004127"/>
    </source>
</evidence>
<evidence type="ECO:0000256" key="5">
    <source>
        <dbReference type="ARBA" id="ARBA00023136"/>
    </source>
</evidence>
<reference evidence="8" key="1">
    <citation type="journal article" date="2012" name="PLoS Negl. Trop. Dis.">
        <title>A systematically improved high quality genome and transcriptome of the human blood fluke Schistosoma mansoni.</title>
        <authorList>
            <person name="Protasio A.V."/>
            <person name="Tsai I.J."/>
            <person name="Babbage A."/>
            <person name="Nichol S."/>
            <person name="Hunt M."/>
            <person name="Aslett M.A."/>
            <person name="De Silva N."/>
            <person name="Velarde G.S."/>
            <person name="Anderson T.J."/>
            <person name="Clark R.C."/>
            <person name="Davidson C."/>
            <person name="Dillon G.P."/>
            <person name="Holroyd N.E."/>
            <person name="LoVerde P.T."/>
            <person name="Lloyd C."/>
            <person name="McQuillan J."/>
            <person name="Oliveira G."/>
            <person name="Otto T.D."/>
            <person name="Parker-Manuel S.J."/>
            <person name="Quail M.A."/>
            <person name="Wilson R.A."/>
            <person name="Zerlotini A."/>
            <person name="Dunne D.W."/>
            <person name="Berriman M."/>
        </authorList>
    </citation>
    <scope>NUCLEOTIDE SEQUENCE [LARGE SCALE GENOMIC DNA]</scope>
    <source>
        <strain evidence="8">Puerto Rican</strain>
    </source>
</reference>
<dbReference type="GO" id="GO:0012505">
    <property type="term" value="C:endomembrane system"/>
    <property type="evidence" value="ECO:0007669"/>
    <property type="project" value="UniProtKB-SubCell"/>
</dbReference>
<evidence type="ECO:0000313" key="9">
    <source>
        <dbReference type="WBParaSite" id="Smp_148080.1"/>
    </source>
</evidence>
<protein>
    <submittedName>
        <fullName evidence="9">Serpentine receptor class gamma</fullName>
    </submittedName>
</protein>
<comment type="subcellular location">
    <subcellularLocation>
        <location evidence="1">Endomembrane system</location>
        <topology evidence="1">Multi-pass membrane protein</topology>
    </subcellularLocation>
</comment>
<feature type="transmembrane region" description="Helical" evidence="6">
    <location>
        <begin position="202"/>
        <end position="228"/>
    </location>
</feature>
<evidence type="ECO:0000259" key="7">
    <source>
        <dbReference type="Pfam" id="PF10277"/>
    </source>
</evidence>
<reference evidence="9" key="2">
    <citation type="submission" date="2018-12" db="UniProtKB">
        <authorList>
            <consortium name="WormBaseParasite"/>
        </authorList>
    </citation>
    <scope>IDENTIFICATION</scope>
    <source>
        <strain evidence="9">Puerto Rican</strain>
    </source>
</reference>
<keyword evidence="8" id="KW-1185">Reference proteome</keyword>
<dbReference type="InterPro" id="IPR050911">
    <property type="entry name" value="DRAM/TMEM150_Autophagy_Mod"/>
</dbReference>
<dbReference type="InterPro" id="IPR019402">
    <property type="entry name" value="CWH43_N"/>
</dbReference>
<dbReference type="Proteomes" id="UP000008854">
    <property type="component" value="Unassembled WGS sequence"/>
</dbReference>
<evidence type="ECO:0000256" key="2">
    <source>
        <dbReference type="ARBA" id="ARBA00006565"/>
    </source>
</evidence>
<dbReference type="Pfam" id="PF10277">
    <property type="entry name" value="Frag1"/>
    <property type="match status" value="1"/>
</dbReference>
<dbReference type="WBParaSite" id="Smp_148080.1">
    <property type="protein sequence ID" value="Smp_148080.1"/>
    <property type="gene ID" value="Smp_148080"/>
</dbReference>
<organism evidence="8 9">
    <name type="scientific">Schistosoma mansoni</name>
    <name type="common">Blood fluke</name>
    <dbReference type="NCBI Taxonomy" id="6183"/>
    <lineage>
        <taxon>Eukaryota</taxon>
        <taxon>Metazoa</taxon>
        <taxon>Spiralia</taxon>
        <taxon>Lophotrochozoa</taxon>
        <taxon>Platyhelminthes</taxon>
        <taxon>Trematoda</taxon>
        <taxon>Digenea</taxon>
        <taxon>Strigeidida</taxon>
        <taxon>Schistosomatoidea</taxon>
        <taxon>Schistosomatidae</taxon>
        <taxon>Schistosoma</taxon>
    </lineage>
</organism>
<proteinExistence type="inferred from homology"/>
<dbReference type="AlphaFoldDB" id="A0A3Q0KPB2"/>
<dbReference type="PANTHER" id="PTHR21324">
    <property type="entry name" value="FASTING-INDUCIBLE INTEGRAL MEMBRANE PROTEIN TM6P1-RELATED"/>
    <property type="match status" value="1"/>
</dbReference>